<keyword evidence="2" id="KW-1185">Reference proteome</keyword>
<gene>
    <name evidence="1" type="ORF">GQN54_04235</name>
</gene>
<dbReference type="InterPro" id="IPR008323">
    <property type="entry name" value="UCP033563"/>
</dbReference>
<comment type="caution">
    <text evidence="1">The sequence shown here is derived from an EMBL/GenBank/DDBJ whole genome shotgun (WGS) entry which is preliminary data.</text>
</comment>
<dbReference type="PANTHER" id="PTHR36454">
    <property type="entry name" value="LMO2823 PROTEIN"/>
    <property type="match status" value="1"/>
</dbReference>
<dbReference type="PANTHER" id="PTHR36454:SF1">
    <property type="entry name" value="DUF1015 DOMAIN-CONTAINING PROTEIN"/>
    <property type="match status" value="1"/>
</dbReference>
<dbReference type="Proteomes" id="UP000470771">
    <property type="component" value="Unassembled WGS sequence"/>
</dbReference>
<dbReference type="RefSeq" id="WP_160632264.1">
    <property type="nucleotide sequence ID" value="NZ_WWNE01000004.1"/>
</dbReference>
<dbReference type="AlphaFoldDB" id="A0A6N9NIH2"/>
<evidence type="ECO:0000313" key="1">
    <source>
        <dbReference type="EMBL" id="NBG65311.1"/>
    </source>
</evidence>
<sequence>MAEVIPFRAFRPVRDKVHLVASRSYVSYKKSDLKNKLDENPFTFLHVINPEHTLKVGTKANSAARFRLVKTRFDQFVAEETIKQDDKAAYYLYRQIKNGHPYIGIIACASVADYYNNVIKKHEATITKREKLFKNYLGYVEINAEPVCFTYPNEPKIDEISARKMTHTPEYDFTTTNRVRHTFWVIDNEKEVSEIKSAFTHLPAVYIADGHHRSASSALLGKEKRKKHSGGAIPTDYFMGIFIPESNLKIYEFNRLITNIGNHTKDTLINAIEKQFIVSAKGCEQYQPQKVHEISMYIEGEWYCLEPKEGTFQEANPVEVLDVSILSNNILEPILGINDLKTDPRVLFMGGLEGLHRLQQEVDQKRAKVAFAHYPVTIEQLKAVADADLIMPPKSTWIEPKLRSGLTVYSIENRME</sequence>
<dbReference type="EMBL" id="WWNE01000004">
    <property type="protein sequence ID" value="NBG65311.1"/>
    <property type="molecule type" value="Genomic_DNA"/>
</dbReference>
<organism evidence="1 2">
    <name type="scientific">Acidiluteibacter ferrifornacis</name>
    <dbReference type="NCBI Taxonomy" id="2692424"/>
    <lineage>
        <taxon>Bacteria</taxon>
        <taxon>Pseudomonadati</taxon>
        <taxon>Bacteroidota</taxon>
        <taxon>Flavobacteriia</taxon>
        <taxon>Flavobacteriales</taxon>
        <taxon>Cryomorphaceae</taxon>
        <taxon>Acidiluteibacter</taxon>
    </lineage>
</organism>
<accession>A0A6N9NIH2</accession>
<dbReference type="Pfam" id="PF06245">
    <property type="entry name" value="DUF1015"/>
    <property type="match status" value="1"/>
</dbReference>
<name>A0A6N9NIH2_9FLAO</name>
<evidence type="ECO:0000313" key="2">
    <source>
        <dbReference type="Proteomes" id="UP000470771"/>
    </source>
</evidence>
<dbReference type="PIRSF" id="PIRSF033563">
    <property type="entry name" value="UCP033563"/>
    <property type="match status" value="1"/>
</dbReference>
<proteinExistence type="predicted"/>
<reference evidence="1 2" key="1">
    <citation type="submission" date="2019-12" db="EMBL/GenBank/DDBJ databases">
        <authorList>
            <person name="Zhao J."/>
        </authorList>
    </citation>
    <scope>NUCLEOTIDE SEQUENCE [LARGE SCALE GENOMIC DNA]</scope>
    <source>
        <strain evidence="1 2">S-15</strain>
    </source>
</reference>
<protein>
    <submittedName>
        <fullName evidence="1">DUF1015 family protein</fullName>
    </submittedName>
</protein>